<dbReference type="EMBL" id="JAINUF010000001">
    <property type="protein sequence ID" value="KAJ8380505.1"/>
    <property type="molecule type" value="Genomic_DNA"/>
</dbReference>
<feature type="compositionally biased region" description="Basic and acidic residues" evidence="1">
    <location>
        <begin position="394"/>
        <end position="403"/>
    </location>
</feature>
<feature type="compositionally biased region" description="Basic and acidic residues" evidence="1">
    <location>
        <begin position="459"/>
        <end position="487"/>
    </location>
</feature>
<evidence type="ECO:0000313" key="2">
    <source>
        <dbReference type="EMBL" id="KAJ8380505.1"/>
    </source>
</evidence>
<comment type="caution">
    <text evidence="2">The sequence shown here is derived from an EMBL/GenBank/DDBJ whole genome shotgun (WGS) entry which is preliminary data.</text>
</comment>
<feature type="region of interest" description="Disordered" evidence="1">
    <location>
        <begin position="21"/>
        <end position="168"/>
    </location>
</feature>
<evidence type="ECO:0000313" key="3">
    <source>
        <dbReference type="Proteomes" id="UP001152622"/>
    </source>
</evidence>
<feature type="compositionally biased region" description="Basic and acidic residues" evidence="1">
    <location>
        <begin position="21"/>
        <end position="55"/>
    </location>
</feature>
<feature type="region of interest" description="Disordered" evidence="1">
    <location>
        <begin position="452"/>
        <end position="587"/>
    </location>
</feature>
<feature type="compositionally biased region" description="Basic and acidic residues" evidence="1">
    <location>
        <begin position="372"/>
        <end position="386"/>
    </location>
</feature>
<dbReference type="OrthoDB" id="10478431at2759"/>
<feature type="region of interest" description="Disordered" evidence="1">
    <location>
        <begin position="372"/>
        <end position="427"/>
    </location>
</feature>
<feature type="compositionally biased region" description="Basic and acidic residues" evidence="1">
    <location>
        <begin position="290"/>
        <end position="300"/>
    </location>
</feature>
<accession>A0A9Q1JD50</accession>
<feature type="compositionally biased region" description="Polar residues" evidence="1">
    <location>
        <begin position="56"/>
        <end position="70"/>
    </location>
</feature>
<feature type="compositionally biased region" description="Basic and acidic residues" evidence="1">
    <location>
        <begin position="96"/>
        <end position="142"/>
    </location>
</feature>
<protein>
    <submittedName>
        <fullName evidence="2">Uncharacterized protein</fullName>
    </submittedName>
</protein>
<sequence length="587" mass="69316">MQRKRLLAEEYKRELVAQLEERRQKREQEKTVRVEEDRRAQQRFRKEAPAKRQEVRPQTSEAPQTTMSTSHNHRRVSVSRADRSQVSNLGSDEAEMQQKKHLQAEEYKRELVAQIEEQRRRREEEKAAQLEEEREVTREQQRRVKLQQGKRQEVLNTNKREQTQASGGVTQKHRYVHHNLWGPVEADNTLKKHLKEEEYKRGLQAQIEEQRQRREKEKEAQMAEDQTDERRFKREKGVNPWRFPQDTLGRRHEVKVDTHASMDFSQSSKYAHNLSCLLDPAQRDLMQSRRVRDEEHRNELDMQVTDQRHRRAQEKEVQQAREVAEEQAEERRLKREDEFKLQKLRHEQKKRELEAQMEEQRQLLEKELRLARQQESKQSKYQQDARRKGRQPNRRAEQLDRTQCDTAPQQLPLVTRKNEDVSRQSHSTEYVSLKVCNSWDMLGYRVVTVHTKDASSQTDPHDGVIPRLERVVRPSSPHTDHTDDRSRQQSPPVPAVQRWLQHRSAHPDPPPSEGAPEAAQGCPADCREASAQSTPLGAQLGGLKHRHPPSPPPAQDSLKNVHHTKHDISSELHQVFQEQQEELDTDS</sequence>
<feature type="region of interest" description="Disordered" evidence="1">
    <location>
        <begin position="290"/>
        <end position="323"/>
    </location>
</feature>
<proteinExistence type="predicted"/>
<keyword evidence="3" id="KW-1185">Reference proteome</keyword>
<feature type="region of interest" description="Disordered" evidence="1">
    <location>
        <begin position="201"/>
        <end position="233"/>
    </location>
</feature>
<name>A0A9Q1JD50_SYNKA</name>
<gene>
    <name evidence="2" type="ORF">SKAU_G00012830</name>
</gene>
<feature type="compositionally biased region" description="Basic and acidic residues" evidence="1">
    <location>
        <begin position="150"/>
        <end position="162"/>
    </location>
</feature>
<organism evidence="2 3">
    <name type="scientific">Synaphobranchus kaupii</name>
    <name type="common">Kaup's arrowtooth eel</name>
    <dbReference type="NCBI Taxonomy" id="118154"/>
    <lineage>
        <taxon>Eukaryota</taxon>
        <taxon>Metazoa</taxon>
        <taxon>Chordata</taxon>
        <taxon>Craniata</taxon>
        <taxon>Vertebrata</taxon>
        <taxon>Euteleostomi</taxon>
        <taxon>Actinopterygii</taxon>
        <taxon>Neopterygii</taxon>
        <taxon>Teleostei</taxon>
        <taxon>Anguilliformes</taxon>
        <taxon>Synaphobranchidae</taxon>
        <taxon>Synaphobranchus</taxon>
    </lineage>
</organism>
<feature type="compositionally biased region" description="Basic and acidic residues" evidence="1">
    <location>
        <begin position="208"/>
        <end position="221"/>
    </location>
</feature>
<feature type="compositionally biased region" description="Basic and acidic residues" evidence="1">
    <location>
        <begin position="313"/>
        <end position="323"/>
    </location>
</feature>
<reference evidence="2" key="1">
    <citation type="journal article" date="2023" name="Science">
        <title>Genome structures resolve the early diversification of teleost fishes.</title>
        <authorList>
            <person name="Parey E."/>
            <person name="Louis A."/>
            <person name="Montfort J."/>
            <person name="Bouchez O."/>
            <person name="Roques C."/>
            <person name="Iampietro C."/>
            <person name="Lluch J."/>
            <person name="Castinel A."/>
            <person name="Donnadieu C."/>
            <person name="Desvignes T."/>
            <person name="Floi Bucao C."/>
            <person name="Jouanno E."/>
            <person name="Wen M."/>
            <person name="Mejri S."/>
            <person name="Dirks R."/>
            <person name="Jansen H."/>
            <person name="Henkel C."/>
            <person name="Chen W.J."/>
            <person name="Zahm M."/>
            <person name="Cabau C."/>
            <person name="Klopp C."/>
            <person name="Thompson A.W."/>
            <person name="Robinson-Rechavi M."/>
            <person name="Braasch I."/>
            <person name="Lecointre G."/>
            <person name="Bobe J."/>
            <person name="Postlethwait J.H."/>
            <person name="Berthelot C."/>
            <person name="Roest Crollius H."/>
            <person name="Guiguen Y."/>
        </authorList>
    </citation>
    <scope>NUCLEOTIDE SEQUENCE</scope>
    <source>
        <strain evidence="2">WJC10195</strain>
    </source>
</reference>
<dbReference type="Proteomes" id="UP001152622">
    <property type="component" value="Chromosome 1"/>
</dbReference>
<dbReference type="AlphaFoldDB" id="A0A9Q1JD50"/>
<evidence type="ECO:0000256" key="1">
    <source>
        <dbReference type="SAM" id="MobiDB-lite"/>
    </source>
</evidence>